<feature type="transmembrane region" description="Helical" evidence="5">
    <location>
        <begin position="31"/>
        <end position="52"/>
    </location>
</feature>
<dbReference type="PANTHER" id="PTHR10434:SF11">
    <property type="entry name" value="1-ACYL-SN-GLYCEROL-3-PHOSPHATE ACYLTRANSFERASE"/>
    <property type="match status" value="1"/>
</dbReference>
<organism evidence="8 9">
    <name type="scientific">Coemansia spiralis</name>
    <dbReference type="NCBI Taxonomy" id="417178"/>
    <lineage>
        <taxon>Eukaryota</taxon>
        <taxon>Fungi</taxon>
        <taxon>Fungi incertae sedis</taxon>
        <taxon>Zoopagomycota</taxon>
        <taxon>Kickxellomycotina</taxon>
        <taxon>Kickxellomycetes</taxon>
        <taxon>Kickxellales</taxon>
        <taxon>Kickxellaceae</taxon>
        <taxon>Coemansia</taxon>
    </lineage>
</organism>
<keyword evidence="4" id="KW-0443">Lipid metabolism</keyword>
<dbReference type="GO" id="GO:0006654">
    <property type="term" value="P:phosphatidic acid biosynthetic process"/>
    <property type="evidence" value="ECO:0007669"/>
    <property type="project" value="TreeGrafter"/>
</dbReference>
<dbReference type="GO" id="GO:0005783">
    <property type="term" value="C:endoplasmic reticulum"/>
    <property type="evidence" value="ECO:0007669"/>
    <property type="project" value="TreeGrafter"/>
</dbReference>
<keyword evidence="6" id="KW-0732">Signal</keyword>
<evidence type="ECO:0000313" key="8">
    <source>
        <dbReference type="EMBL" id="KAJ2675931.1"/>
    </source>
</evidence>
<keyword evidence="2 4" id="KW-0808">Transferase</keyword>
<sequence>MHWLFWALLIDGCFAICGQFSRKVSYGRRLAHFALCGAIASMTGILASPLLWAVGQQASGNWVVARTFYYTTRAVLGISVEIEGEELLNKARPCVMVGNHQTMFDLIMLGRVFPQQTVILAKKVVSYYPLVGWFMRLSDDIFISRGSKQSVSGMFKKASEELNSKGVSVWFFPEGTRGRFEDGPNLLPFKVGAFMLAYHAKVPVVPVVVMDFHNLYYKRRFWSAPGTLKVKILEPVPMEGVREEDLKDIMEQTRDRMLAELKTISPPRISI</sequence>
<keyword evidence="3 4" id="KW-0012">Acyltransferase</keyword>
<keyword evidence="5" id="KW-0812">Transmembrane</keyword>
<dbReference type="SMART" id="SM00563">
    <property type="entry name" value="PlsC"/>
    <property type="match status" value="1"/>
</dbReference>
<evidence type="ECO:0000256" key="4">
    <source>
        <dbReference type="RuleBase" id="RU361267"/>
    </source>
</evidence>
<comment type="catalytic activity">
    <reaction evidence="4">
        <text>a 1-acyl-sn-glycero-3-phosphate + an acyl-CoA = a 1,2-diacyl-sn-glycero-3-phosphate + CoA</text>
        <dbReference type="Rhea" id="RHEA:19709"/>
        <dbReference type="ChEBI" id="CHEBI:57287"/>
        <dbReference type="ChEBI" id="CHEBI:57970"/>
        <dbReference type="ChEBI" id="CHEBI:58342"/>
        <dbReference type="ChEBI" id="CHEBI:58608"/>
        <dbReference type="EC" id="2.3.1.51"/>
    </reaction>
</comment>
<feature type="domain" description="Phospholipid/glycerol acyltransferase" evidence="7">
    <location>
        <begin position="94"/>
        <end position="212"/>
    </location>
</feature>
<dbReference type="GO" id="GO:0016020">
    <property type="term" value="C:membrane"/>
    <property type="evidence" value="ECO:0007669"/>
    <property type="project" value="InterPro"/>
</dbReference>
<evidence type="ECO:0000256" key="2">
    <source>
        <dbReference type="ARBA" id="ARBA00022679"/>
    </source>
</evidence>
<keyword evidence="5" id="KW-0472">Membrane</keyword>
<dbReference type="EMBL" id="JANBTW010000044">
    <property type="protein sequence ID" value="KAJ2675931.1"/>
    <property type="molecule type" value="Genomic_DNA"/>
</dbReference>
<feature type="signal peptide" evidence="6">
    <location>
        <begin position="1"/>
        <end position="15"/>
    </location>
</feature>
<evidence type="ECO:0000313" key="9">
    <source>
        <dbReference type="Proteomes" id="UP001151518"/>
    </source>
</evidence>
<comment type="domain">
    <text evidence="4">The HXXXXD motif is essential for acyltransferase activity and may constitute the binding site for the phosphate moiety of the glycerol-3-phosphate.</text>
</comment>
<keyword evidence="4" id="KW-1208">Phospholipid metabolism</keyword>
<dbReference type="Proteomes" id="UP001151518">
    <property type="component" value="Unassembled WGS sequence"/>
</dbReference>
<comment type="caution">
    <text evidence="8">The sequence shown here is derived from an EMBL/GenBank/DDBJ whole genome shotgun (WGS) entry which is preliminary data.</text>
</comment>
<evidence type="ECO:0000256" key="1">
    <source>
        <dbReference type="ARBA" id="ARBA00008655"/>
    </source>
</evidence>
<comment type="similarity">
    <text evidence="1 4">Belongs to the 1-acyl-sn-glycerol-3-phosphate acyltransferase family.</text>
</comment>
<keyword evidence="4" id="KW-0594">Phospholipid biosynthesis</keyword>
<dbReference type="EC" id="2.3.1.51" evidence="4"/>
<feature type="chain" id="PRO_5040747090" description="1-acyl-sn-glycerol-3-phosphate acyltransferase" evidence="6">
    <location>
        <begin position="16"/>
        <end position="271"/>
    </location>
</feature>
<dbReference type="CDD" id="cd07989">
    <property type="entry name" value="LPLAT_AGPAT-like"/>
    <property type="match status" value="1"/>
</dbReference>
<evidence type="ECO:0000256" key="3">
    <source>
        <dbReference type="ARBA" id="ARBA00023315"/>
    </source>
</evidence>
<name>A0A9W8G6B9_9FUNG</name>
<dbReference type="Pfam" id="PF01553">
    <property type="entry name" value="Acyltransferase"/>
    <property type="match status" value="1"/>
</dbReference>
<protein>
    <recommendedName>
        <fullName evidence="4">1-acyl-sn-glycerol-3-phosphate acyltransferase</fullName>
        <ecNumber evidence="4">2.3.1.51</ecNumber>
    </recommendedName>
</protein>
<dbReference type="InterPro" id="IPR004552">
    <property type="entry name" value="AGP_acyltrans"/>
</dbReference>
<accession>A0A9W8G6B9</accession>
<evidence type="ECO:0000256" key="5">
    <source>
        <dbReference type="SAM" id="Phobius"/>
    </source>
</evidence>
<dbReference type="GO" id="GO:0003841">
    <property type="term" value="F:1-acylglycerol-3-phosphate O-acyltransferase activity"/>
    <property type="evidence" value="ECO:0007669"/>
    <property type="project" value="UniProtKB-UniRule"/>
</dbReference>
<evidence type="ECO:0000259" key="7">
    <source>
        <dbReference type="SMART" id="SM00563"/>
    </source>
</evidence>
<dbReference type="NCBIfam" id="TIGR00530">
    <property type="entry name" value="AGP_acyltrn"/>
    <property type="match status" value="1"/>
</dbReference>
<dbReference type="SUPFAM" id="SSF69593">
    <property type="entry name" value="Glycerol-3-phosphate (1)-acyltransferase"/>
    <property type="match status" value="1"/>
</dbReference>
<dbReference type="AlphaFoldDB" id="A0A9W8G6B9"/>
<gene>
    <name evidence="8" type="primary">SLC1_1</name>
    <name evidence="8" type="ORF">GGI25_003768</name>
</gene>
<dbReference type="InterPro" id="IPR002123">
    <property type="entry name" value="Plipid/glycerol_acylTrfase"/>
</dbReference>
<dbReference type="PANTHER" id="PTHR10434">
    <property type="entry name" value="1-ACYL-SN-GLYCEROL-3-PHOSPHATE ACYLTRANSFERASE"/>
    <property type="match status" value="1"/>
</dbReference>
<reference evidence="8" key="1">
    <citation type="submission" date="2022-07" db="EMBL/GenBank/DDBJ databases">
        <title>Phylogenomic reconstructions and comparative analyses of Kickxellomycotina fungi.</title>
        <authorList>
            <person name="Reynolds N.K."/>
            <person name="Stajich J.E."/>
            <person name="Barry K."/>
            <person name="Grigoriev I.V."/>
            <person name="Crous P."/>
            <person name="Smith M.E."/>
        </authorList>
    </citation>
    <scope>NUCLEOTIDE SEQUENCE</scope>
    <source>
        <strain evidence="8">NRRL 3115</strain>
    </source>
</reference>
<keyword evidence="5" id="KW-1133">Transmembrane helix</keyword>
<dbReference type="OrthoDB" id="202234at2759"/>
<keyword evidence="4" id="KW-0444">Lipid biosynthesis</keyword>
<proteinExistence type="inferred from homology"/>
<evidence type="ECO:0000256" key="6">
    <source>
        <dbReference type="SAM" id="SignalP"/>
    </source>
</evidence>